<evidence type="ECO:0000313" key="1">
    <source>
        <dbReference type="EMBL" id="KAF4083353.1"/>
    </source>
</evidence>
<dbReference type="Proteomes" id="UP000593565">
    <property type="component" value="Unassembled WGS sequence"/>
</dbReference>
<gene>
    <name evidence="1" type="ORF">AMELA_G00140250</name>
</gene>
<comment type="caution">
    <text evidence="1">The sequence shown here is derived from an EMBL/GenBank/DDBJ whole genome shotgun (WGS) entry which is preliminary data.</text>
</comment>
<name>A0A7J6AKH6_AMEME</name>
<reference evidence="1 2" key="1">
    <citation type="submission" date="2020-02" db="EMBL/GenBank/DDBJ databases">
        <title>A chromosome-scale genome assembly of the black bullhead catfish (Ameiurus melas).</title>
        <authorList>
            <person name="Wen M."/>
            <person name="Zham M."/>
            <person name="Cabau C."/>
            <person name="Klopp C."/>
            <person name="Donnadieu C."/>
            <person name="Roques C."/>
            <person name="Bouchez O."/>
            <person name="Lampietro C."/>
            <person name="Jouanno E."/>
            <person name="Herpin A."/>
            <person name="Louis A."/>
            <person name="Berthelot C."/>
            <person name="Parey E."/>
            <person name="Roest-Crollius H."/>
            <person name="Braasch I."/>
            <person name="Postlethwait J."/>
            <person name="Robinson-Rechavi M."/>
            <person name="Echchiki A."/>
            <person name="Begum T."/>
            <person name="Montfort J."/>
            <person name="Schartl M."/>
            <person name="Bobe J."/>
            <person name="Guiguen Y."/>
        </authorList>
    </citation>
    <scope>NUCLEOTIDE SEQUENCE [LARGE SCALE GENOMIC DNA]</scope>
    <source>
        <strain evidence="1">M_S1</strain>
        <tissue evidence="1">Blood</tissue>
    </source>
</reference>
<dbReference type="EMBL" id="JAAGNN010000011">
    <property type="protein sequence ID" value="KAF4083353.1"/>
    <property type="molecule type" value="Genomic_DNA"/>
</dbReference>
<dbReference type="AlphaFoldDB" id="A0A7J6AKH6"/>
<sequence length="70" mass="7930">MNVLSIITQQIEPSDGFIYKSTLTARFSNVCNTLVSLFVHLTLAFHRVDLEIPSVAMKIILFLIDDKGYK</sequence>
<proteinExistence type="predicted"/>
<protein>
    <submittedName>
        <fullName evidence="1">Uncharacterized protein</fullName>
    </submittedName>
</protein>
<keyword evidence="2" id="KW-1185">Reference proteome</keyword>
<accession>A0A7J6AKH6</accession>
<organism evidence="1 2">
    <name type="scientific">Ameiurus melas</name>
    <name type="common">Black bullhead</name>
    <name type="synonym">Silurus melas</name>
    <dbReference type="NCBI Taxonomy" id="219545"/>
    <lineage>
        <taxon>Eukaryota</taxon>
        <taxon>Metazoa</taxon>
        <taxon>Chordata</taxon>
        <taxon>Craniata</taxon>
        <taxon>Vertebrata</taxon>
        <taxon>Euteleostomi</taxon>
        <taxon>Actinopterygii</taxon>
        <taxon>Neopterygii</taxon>
        <taxon>Teleostei</taxon>
        <taxon>Ostariophysi</taxon>
        <taxon>Siluriformes</taxon>
        <taxon>Ictaluridae</taxon>
        <taxon>Ameiurus</taxon>
    </lineage>
</organism>
<evidence type="ECO:0000313" key="2">
    <source>
        <dbReference type="Proteomes" id="UP000593565"/>
    </source>
</evidence>